<keyword evidence="2" id="KW-0472">Membrane</keyword>
<evidence type="ECO:0000256" key="1">
    <source>
        <dbReference type="SAM" id="MobiDB-lite"/>
    </source>
</evidence>
<dbReference type="Pfam" id="PF12679">
    <property type="entry name" value="ABC2_membrane_2"/>
    <property type="match status" value="1"/>
</dbReference>
<evidence type="ECO:0008006" key="5">
    <source>
        <dbReference type="Google" id="ProtNLM"/>
    </source>
</evidence>
<feature type="transmembrane region" description="Helical" evidence="2">
    <location>
        <begin position="191"/>
        <end position="215"/>
    </location>
</feature>
<feature type="transmembrane region" description="Helical" evidence="2">
    <location>
        <begin position="276"/>
        <end position="295"/>
    </location>
</feature>
<dbReference type="PANTHER" id="PTHR37305:SF1">
    <property type="entry name" value="MEMBRANE PROTEIN"/>
    <property type="match status" value="1"/>
</dbReference>
<dbReference type="InParanoid" id="A0A263D584"/>
<dbReference type="GO" id="GO:0005886">
    <property type="term" value="C:plasma membrane"/>
    <property type="evidence" value="ECO:0007669"/>
    <property type="project" value="UniProtKB-SubCell"/>
</dbReference>
<dbReference type="PANTHER" id="PTHR37305">
    <property type="entry name" value="INTEGRAL MEMBRANE PROTEIN-RELATED"/>
    <property type="match status" value="1"/>
</dbReference>
<evidence type="ECO:0000313" key="3">
    <source>
        <dbReference type="EMBL" id="OZM73664.1"/>
    </source>
</evidence>
<dbReference type="OrthoDB" id="3217553at2"/>
<feature type="region of interest" description="Disordered" evidence="1">
    <location>
        <begin position="1"/>
        <end position="20"/>
    </location>
</feature>
<dbReference type="GO" id="GO:0140359">
    <property type="term" value="F:ABC-type transporter activity"/>
    <property type="evidence" value="ECO:0007669"/>
    <property type="project" value="InterPro"/>
</dbReference>
<evidence type="ECO:0000313" key="4">
    <source>
        <dbReference type="Proteomes" id="UP000242444"/>
    </source>
</evidence>
<keyword evidence="2" id="KW-1133">Transmembrane helix</keyword>
<feature type="transmembrane region" description="Helical" evidence="2">
    <location>
        <begin position="82"/>
        <end position="107"/>
    </location>
</feature>
<feature type="transmembrane region" description="Helical" evidence="2">
    <location>
        <begin position="42"/>
        <end position="62"/>
    </location>
</feature>
<accession>A0A263D584</accession>
<keyword evidence="4" id="KW-1185">Reference proteome</keyword>
<dbReference type="AlphaFoldDB" id="A0A263D584"/>
<dbReference type="RefSeq" id="WP_094862181.1">
    <property type="nucleotide sequence ID" value="NZ_NKYE01000004.1"/>
</dbReference>
<dbReference type="Proteomes" id="UP000242444">
    <property type="component" value="Unassembled WGS sequence"/>
</dbReference>
<feature type="transmembrane region" description="Helical" evidence="2">
    <location>
        <begin position="147"/>
        <end position="171"/>
    </location>
</feature>
<dbReference type="EMBL" id="NKYE01000004">
    <property type="protein sequence ID" value="OZM73664.1"/>
    <property type="molecule type" value="Genomic_DNA"/>
</dbReference>
<comment type="caution">
    <text evidence="3">The sequence shown here is derived from an EMBL/GenBank/DDBJ whole genome shotgun (WGS) entry which is preliminary data.</text>
</comment>
<protein>
    <recommendedName>
        <fullName evidence="5">ABC transporter permease</fullName>
    </recommendedName>
</protein>
<evidence type="ECO:0000256" key="2">
    <source>
        <dbReference type="SAM" id="Phobius"/>
    </source>
</evidence>
<feature type="transmembrane region" description="Helical" evidence="2">
    <location>
        <begin position="222"/>
        <end position="242"/>
    </location>
</feature>
<gene>
    <name evidence="3" type="ORF">CFN78_09080</name>
</gene>
<keyword evidence="2" id="KW-0812">Transmembrane</keyword>
<sequence length="300" mass="30166">MTTATAATSAPATGNTRGRDTVGVPRLLRAELRWIFRRPRTLVVLGLLAVIPIVLGLGLTLVDTTASGGGGDGREGGGAGANLLVSAAGNALVLPIAALMLTITLLLPLVAAMASADALAGETAHGTLRGWLLAPVSRGRLLTVKALGVAAVVLASVLLMSLTGIVTGLVINGSGSLFTLSGSTLSFGAALLKVALAAGWVALQLCAVGAIALAISAGTEHPMLVVASVLAGTIVFSILGILDSLSWLHPFLLTESWPAISDVLRDPVPGGDLAEGAVRAFCYIVIGLSIAYARLTTKDG</sequence>
<proteinExistence type="predicted"/>
<reference evidence="3 4" key="1">
    <citation type="submission" date="2017-07" db="EMBL/GenBank/DDBJ databases">
        <title>Amycolatopsis antarcticus sp. nov., isolated from the surface of an Antarcticus brown macroalga.</title>
        <authorList>
            <person name="Wang J."/>
            <person name="Leiva S."/>
            <person name="Huang J."/>
            <person name="Huang Y."/>
        </authorList>
    </citation>
    <scope>NUCLEOTIDE SEQUENCE [LARGE SCALE GENOMIC DNA]</scope>
    <source>
        <strain evidence="3 4">AU-G6</strain>
    </source>
</reference>
<feature type="compositionally biased region" description="Low complexity" evidence="1">
    <location>
        <begin position="1"/>
        <end position="13"/>
    </location>
</feature>
<organism evidence="3 4">
    <name type="scientific">Amycolatopsis antarctica</name>
    <dbReference type="NCBI Taxonomy" id="1854586"/>
    <lineage>
        <taxon>Bacteria</taxon>
        <taxon>Bacillati</taxon>
        <taxon>Actinomycetota</taxon>
        <taxon>Actinomycetes</taxon>
        <taxon>Pseudonocardiales</taxon>
        <taxon>Pseudonocardiaceae</taxon>
        <taxon>Amycolatopsis</taxon>
    </lineage>
</organism>
<name>A0A263D584_9PSEU</name>